<feature type="compositionally biased region" description="Basic and acidic residues" evidence="1">
    <location>
        <begin position="584"/>
        <end position="604"/>
    </location>
</feature>
<protein>
    <recommendedName>
        <fullName evidence="7">DUF4283 domain-containing protein</fullName>
    </recommendedName>
</protein>
<dbReference type="GO" id="GO:0004523">
    <property type="term" value="F:RNA-DNA hybrid ribonuclease activity"/>
    <property type="evidence" value="ECO:0007669"/>
    <property type="project" value="InterPro"/>
</dbReference>
<dbReference type="InterPro" id="IPR025836">
    <property type="entry name" value="Zn_knuckle_CX2CX4HX4C"/>
</dbReference>
<feature type="compositionally biased region" description="Basic residues" evidence="1">
    <location>
        <begin position="629"/>
        <end position="643"/>
    </location>
</feature>
<dbReference type="Pfam" id="PF13456">
    <property type="entry name" value="RVT_3"/>
    <property type="match status" value="1"/>
</dbReference>
<feature type="compositionally biased region" description="Polar residues" evidence="1">
    <location>
        <begin position="644"/>
        <end position="656"/>
    </location>
</feature>
<dbReference type="PANTHER" id="PTHR31286">
    <property type="entry name" value="GLYCINE-RICH CELL WALL STRUCTURAL PROTEIN 1.8-LIKE"/>
    <property type="match status" value="1"/>
</dbReference>
<feature type="compositionally biased region" description="Acidic residues" evidence="1">
    <location>
        <begin position="520"/>
        <end position="540"/>
    </location>
</feature>
<feature type="domain" description="RNase H type-1" evidence="2">
    <location>
        <begin position="916"/>
        <end position="981"/>
    </location>
</feature>
<feature type="compositionally biased region" description="Polar residues" evidence="1">
    <location>
        <begin position="270"/>
        <end position="281"/>
    </location>
</feature>
<dbReference type="EMBL" id="JAAMPC010000011">
    <property type="protein sequence ID" value="KAG2283372.1"/>
    <property type="molecule type" value="Genomic_DNA"/>
</dbReference>
<dbReference type="SUPFAM" id="SSF53098">
    <property type="entry name" value="Ribonuclease H-like"/>
    <property type="match status" value="1"/>
</dbReference>
<evidence type="ECO:0000259" key="4">
    <source>
        <dbReference type="Pfam" id="PF14392"/>
    </source>
</evidence>
<dbReference type="InterPro" id="IPR025558">
    <property type="entry name" value="DUF4283"/>
</dbReference>
<comment type="caution">
    <text evidence="5">The sequence shown here is derived from an EMBL/GenBank/DDBJ whole genome shotgun (WGS) entry which is preliminary data.</text>
</comment>
<feature type="compositionally biased region" description="Polar residues" evidence="1">
    <location>
        <begin position="338"/>
        <end position="363"/>
    </location>
</feature>
<dbReference type="OrthoDB" id="1737333at2759"/>
<dbReference type="PANTHER" id="PTHR31286:SF182">
    <property type="entry name" value="ZINC KNUCKLE CX2CX4HX4C DOMAIN-CONTAINING PROTEIN"/>
    <property type="match status" value="1"/>
</dbReference>
<feature type="domain" description="Zinc knuckle CX2CX4HX4C" evidence="4">
    <location>
        <begin position="166"/>
        <end position="210"/>
    </location>
</feature>
<dbReference type="Pfam" id="PF14111">
    <property type="entry name" value="DUF4283"/>
    <property type="match status" value="1"/>
</dbReference>
<evidence type="ECO:0000313" key="5">
    <source>
        <dbReference type="EMBL" id="KAG2283372.1"/>
    </source>
</evidence>
<feature type="region of interest" description="Disordered" evidence="1">
    <location>
        <begin position="472"/>
        <end position="540"/>
    </location>
</feature>
<proteinExistence type="predicted"/>
<evidence type="ECO:0008006" key="7">
    <source>
        <dbReference type="Google" id="ProtNLM"/>
    </source>
</evidence>
<name>A0A8X7R857_BRACI</name>
<organism evidence="5 6">
    <name type="scientific">Brassica carinata</name>
    <name type="common">Ethiopian mustard</name>
    <name type="synonym">Abyssinian cabbage</name>
    <dbReference type="NCBI Taxonomy" id="52824"/>
    <lineage>
        <taxon>Eukaryota</taxon>
        <taxon>Viridiplantae</taxon>
        <taxon>Streptophyta</taxon>
        <taxon>Embryophyta</taxon>
        <taxon>Tracheophyta</taxon>
        <taxon>Spermatophyta</taxon>
        <taxon>Magnoliopsida</taxon>
        <taxon>eudicotyledons</taxon>
        <taxon>Gunneridae</taxon>
        <taxon>Pentapetalae</taxon>
        <taxon>rosids</taxon>
        <taxon>malvids</taxon>
        <taxon>Brassicales</taxon>
        <taxon>Brassicaceae</taxon>
        <taxon>Brassiceae</taxon>
        <taxon>Brassica</taxon>
    </lineage>
</organism>
<feature type="compositionally biased region" description="Basic and acidic residues" evidence="1">
    <location>
        <begin position="282"/>
        <end position="304"/>
    </location>
</feature>
<feature type="compositionally biased region" description="Polar residues" evidence="1">
    <location>
        <begin position="669"/>
        <end position="681"/>
    </location>
</feature>
<evidence type="ECO:0000256" key="1">
    <source>
        <dbReference type="SAM" id="MobiDB-lite"/>
    </source>
</evidence>
<reference evidence="5 6" key="1">
    <citation type="submission" date="2020-02" db="EMBL/GenBank/DDBJ databases">
        <authorList>
            <person name="Ma Q."/>
            <person name="Huang Y."/>
            <person name="Song X."/>
            <person name="Pei D."/>
        </authorList>
    </citation>
    <scope>NUCLEOTIDE SEQUENCE [LARGE SCALE GENOMIC DNA]</scope>
    <source>
        <strain evidence="5">Sxm20200214</strain>
        <tissue evidence="5">Leaf</tissue>
    </source>
</reference>
<dbReference type="Proteomes" id="UP000886595">
    <property type="component" value="Unassembled WGS sequence"/>
</dbReference>
<dbReference type="InterPro" id="IPR040256">
    <property type="entry name" value="At4g02000-like"/>
</dbReference>
<dbReference type="InterPro" id="IPR002156">
    <property type="entry name" value="RNaseH_domain"/>
</dbReference>
<dbReference type="CDD" id="cd06222">
    <property type="entry name" value="RNase_H_like"/>
    <property type="match status" value="1"/>
</dbReference>
<dbReference type="GO" id="GO:0003676">
    <property type="term" value="F:nucleic acid binding"/>
    <property type="evidence" value="ECO:0007669"/>
    <property type="project" value="InterPro"/>
</dbReference>
<dbReference type="Pfam" id="PF14392">
    <property type="entry name" value="zf-CCHC_4"/>
    <property type="match status" value="1"/>
</dbReference>
<gene>
    <name evidence="5" type="ORF">Bca52824_054592</name>
</gene>
<feature type="compositionally biased region" description="Basic and acidic residues" evidence="1">
    <location>
        <begin position="485"/>
        <end position="518"/>
    </location>
</feature>
<feature type="region of interest" description="Disordered" evidence="1">
    <location>
        <begin position="252"/>
        <end position="438"/>
    </location>
</feature>
<evidence type="ECO:0000313" key="6">
    <source>
        <dbReference type="Proteomes" id="UP000886595"/>
    </source>
</evidence>
<dbReference type="InterPro" id="IPR044730">
    <property type="entry name" value="RNase_H-like_dom_plant"/>
</dbReference>
<feature type="compositionally biased region" description="Basic and acidic residues" evidence="1">
    <location>
        <begin position="416"/>
        <end position="426"/>
    </location>
</feature>
<sequence length="1007" mass="116474">MSRWYGNRERCDNSRPIGRRLEKKKEDEIIPIPEFDFSDLVEKHKLTLVGRMFHVDGRSVDDVEGKLRGVNLGNNKFQFDFDSEQDLQKVLQRRPYHFNKWSFSLERWIPTIQEDFPNSMLFWIVVSGVPNHYKKDETYRNIGNALGLVDTVDVEGGRVRVFVNADEPLQFERRAGFANGDVIRVTLKYEDLHRHCFTCKLISHEEGTCPELTEAQRERNRVARIEQKDLEEKATREAFSIPARYEFGQRKQTGEKMFFGGRHEERETGRSMTADRNITNQDLRDRITEGREPRNKSVWKRLDEPDASYYPRDRERHHPYQRPQGNVSRTRAGERLRQSMNSRLLTWNSSERRYQNGSYHDSQSMNRSSPRRRGSPDSQRTIFAPYTFEREGKGRRNQARRSPPKVVQEWRPIRRTLNDDERRETNASECGETEDERRRRLKGKMIAHDDCPDPIRPLADRETIRIREPLPLQHLTHVQEGSQEVTEKHLNIRDDTTKASKERSKDVENRASPERSPEIPDPESFSEEEGEIDDPEPIMDEEMLNVDDIDDLMEEEQELEQERQTKANNSKMDIQPKTGLLVMKAREGITVDHSHRRSAEEVNHSSRTGLGKKIPRSPDVKGTAASKKLAIRGRSSPRSKTSRQSRVPAARTSSKVPRNEVYPSALQGRKTSVSGSVVSQKPSRRYYRNSNPPSLGWTSLWTARSVLSEGLLRTIGTGADTKVWDDCWIPVEPTRPAIPKGEEVDRDLCVYHLIVHESKCWNEPLLRDLLAEEEVQRILAIQPSRMGRRDGYTWKHTRSGSYTVRSGYEVANNKRNSQQEQFVEEPSVKKLKKESMNWKVAQIVPSVEEEAITEEMNVSELDMIQRPRSRFRCQVDASWIHEDGRTGLGFVLLDDDQKCLLGLQNDCITPSPLHAERGSRSIRFETDCLQLLKLVQKLEEWPGMVNEVEDILIQASMFDNFSISYIPRGMNHRADCLAKAARSRVDPFVSVSVETPACLAHVAGLME</sequence>
<keyword evidence="6" id="KW-1185">Reference proteome</keyword>
<feature type="region of interest" description="Disordered" evidence="1">
    <location>
        <begin position="556"/>
        <end position="689"/>
    </location>
</feature>
<feature type="domain" description="DUF4283" evidence="3">
    <location>
        <begin position="64"/>
        <end position="112"/>
    </location>
</feature>
<accession>A0A8X7R857</accession>
<dbReference type="AlphaFoldDB" id="A0A8X7R857"/>
<dbReference type="InterPro" id="IPR012337">
    <property type="entry name" value="RNaseH-like_sf"/>
</dbReference>
<evidence type="ECO:0000259" key="3">
    <source>
        <dbReference type="Pfam" id="PF14111"/>
    </source>
</evidence>
<evidence type="ECO:0000259" key="2">
    <source>
        <dbReference type="Pfam" id="PF13456"/>
    </source>
</evidence>